<gene>
    <name evidence="3" type="ORF">ABIF29_004672</name>
    <name evidence="2" type="ORF">JOH49_006489</name>
</gene>
<proteinExistence type="predicted"/>
<dbReference type="Proteomes" id="UP001565471">
    <property type="component" value="Unassembled WGS sequence"/>
</dbReference>
<name>A0A1E3ELK8_BRAEL</name>
<dbReference type="InterPro" id="IPR029063">
    <property type="entry name" value="SAM-dependent_MTases_sf"/>
</dbReference>
<organism evidence="2 4">
    <name type="scientific">Bradyrhizobium elkanii</name>
    <dbReference type="NCBI Taxonomy" id="29448"/>
    <lineage>
        <taxon>Bacteria</taxon>
        <taxon>Pseudomonadati</taxon>
        <taxon>Pseudomonadota</taxon>
        <taxon>Alphaproteobacteria</taxon>
        <taxon>Hyphomicrobiales</taxon>
        <taxon>Nitrobacteraceae</taxon>
        <taxon>Bradyrhizobium</taxon>
    </lineage>
</organism>
<dbReference type="AlphaFoldDB" id="A0A1E3ELK8"/>
<dbReference type="SUPFAM" id="SSF53335">
    <property type="entry name" value="S-adenosyl-L-methionine-dependent methyltransferases"/>
    <property type="match status" value="1"/>
</dbReference>
<dbReference type="InterPro" id="IPR013216">
    <property type="entry name" value="Methyltransf_11"/>
</dbReference>
<reference evidence="3 5" key="2">
    <citation type="submission" date="2024-07" db="EMBL/GenBank/DDBJ databases">
        <title>Genomic Encyclopedia of Type Strains, Phase V (KMG-V): Genome sequencing to study the core and pangenomes of soil and plant-associated prokaryotes.</title>
        <authorList>
            <person name="Whitman W."/>
        </authorList>
    </citation>
    <scope>NUCLEOTIDE SEQUENCE [LARGE SCALE GENOMIC DNA]</scope>
    <source>
        <strain evidence="3 5">USDA 415</strain>
    </source>
</reference>
<sequence length="270" mass="28949">MPASDKEFVGSIPELYDRLLVPMIFEPYARDLAQRAKVLGPRDLLETATGTGAVTRALASALGSDTRIVATDLNEPMLERAKSQMPGGTAITWRQADALNLPFDNASFDVVACQFGAMFFPDKPKGYSEARRVLKPGGRFLFSMWGRIEDNEFADVVTQALAEVFPADPPRFLARTPYGHYAADPIRADLAAAGFSKIEIDDVQLQSRANAPHDPAIGFCQGSPLRGEIEARGGVGLDAATEHAASALARRFGSGAIEGRIQALVISAVA</sequence>
<dbReference type="PANTHER" id="PTHR43591">
    <property type="entry name" value="METHYLTRANSFERASE"/>
    <property type="match status" value="1"/>
</dbReference>
<accession>A0A1E3ELK8</accession>
<dbReference type="PANTHER" id="PTHR43591:SF81">
    <property type="entry name" value="MAGNESIUM PROTOPORPHYRIN IX METHYLTRANSFERASE, CHLOROPLASTIC-RELATED"/>
    <property type="match status" value="1"/>
</dbReference>
<evidence type="ECO:0000313" key="4">
    <source>
        <dbReference type="Proteomes" id="UP000673383"/>
    </source>
</evidence>
<dbReference type="RefSeq" id="WP_016841401.1">
    <property type="nucleotide sequence ID" value="NZ_BJNL01000080.1"/>
</dbReference>
<feature type="domain" description="Methyltransferase type 11" evidence="1">
    <location>
        <begin position="45"/>
        <end position="142"/>
    </location>
</feature>
<dbReference type="Proteomes" id="UP000673383">
    <property type="component" value="Unassembled WGS sequence"/>
</dbReference>
<keyword evidence="5" id="KW-1185">Reference proteome</keyword>
<protein>
    <submittedName>
        <fullName evidence="2">Ubiquinone/menaquinone biosynthesis C-methylase UbiE</fullName>
    </submittedName>
</protein>
<dbReference type="GO" id="GO:0032259">
    <property type="term" value="P:methylation"/>
    <property type="evidence" value="ECO:0007669"/>
    <property type="project" value="UniProtKB-KW"/>
</dbReference>
<dbReference type="OrthoDB" id="9787738at2"/>
<dbReference type="GO" id="GO:0008757">
    <property type="term" value="F:S-adenosylmethionine-dependent methyltransferase activity"/>
    <property type="evidence" value="ECO:0007669"/>
    <property type="project" value="InterPro"/>
</dbReference>
<dbReference type="eggNOG" id="COG2226">
    <property type="taxonomic scope" value="Bacteria"/>
</dbReference>
<evidence type="ECO:0000259" key="1">
    <source>
        <dbReference type="Pfam" id="PF08241"/>
    </source>
</evidence>
<evidence type="ECO:0000313" key="5">
    <source>
        <dbReference type="Proteomes" id="UP001565471"/>
    </source>
</evidence>
<dbReference type="Pfam" id="PF08241">
    <property type="entry name" value="Methyltransf_11"/>
    <property type="match status" value="1"/>
</dbReference>
<dbReference type="EMBL" id="JAFICZ010000001">
    <property type="protein sequence ID" value="MBP1296736.1"/>
    <property type="molecule type" value="Genomic_DNA"/>
</dbReference>
<dbReference type="Gene3D" id="3.40.50.150">
    <property type="entry name" value="Vaccinia Virus protein VP39"/>
    <property type="match status" value="1"/>
</dbReference>
<dbReference type="CDD" id="cd02440">
    <property type="entry name" value="AdoMet_MTases"/>
    <property type="match status" value="1"/>
</dbReference>
<dbReference type="GeneID" id="92954167"/>
<reference evidence="2" key="1">
    <citation type="submission" date="2021-02" db="EMBL/GenBank/DDBJ databases">
        <title>Genomic Encyclopedia of Type Strains, Phase IV (KMG-V): Genome sequencing to study the core and pangenomes of soil and plant-associated prokaryotes.</title>
        <authorList>
            <person name="Whitman W."/>
        </authorList>
    </citation>
    <scope>NUCLEOTIDE SEQUENCE</scope>
    <source>
        <strain evidence="2">USDA 406</strain>
    </source>
</reference>
<evidence type="ECO:0000313" key="2">
    <source>
        <dbReference type="EMBL" id="MBP1296736.1"/>
    </source>
</evidence>
<keyword evidence="2" id="KW-0808">Transferase</keyword>
<dbReference type="EMBL" id="JBGBZA010000002">
    <property type="protein sequence ID" value="MEY9317873.1"/>
    <property type="molecule type" value="Genomic_DNA"/>
</dbReference>
<evidence type="ECO:0000313" key="3">
    <source>
        <dbReference type="EMBL" id="MEY9317873.1"/>
    </source>
</evidence>
<keyword evidence="2" id="KW-0489">Methyltransferase</keyword>
<keyword evidence="2" id="KW-0830">Ubiquinone</keyword>
<comment type="caution">
    <text evidence="2">The sequence shown here is derived from an EMBL/GenBank/DDBJ whole genome shotgun (WGS) entry which is preliminary data.</text>
</comment>